<feature type="compositionally biased region" description="Pro residues" evidence="4">
    <location>
        <begin position="102"/>
        <end position="114"/>
    </location>
</feature>
<evidence type="ECO:0000256" key="3">
    <source>
        <dbReference type="PROSITE-ProRule" id="PRU00266"/>
    </source>
</evidence>
<dbReference type="PROSITE" id="PS50137">
    <property type="entry name" value="DS_RBD"/>
    <property type="match status" value="3"/>
</dbReference>
<evidence type="ECO:0000259" key="5">
    <source>
        <dbReference type="PROSITE" id="PS50137"/>
    </source>
</evidence>
<protein>
    <recommendedName>
        <fullName evidence="5">DRBM domain-containing protein</fullName>
    </recommendedName>
</protein>
<keyword evidence="7" id="KW-1185">Reference proteome</keyword>
<dbReference type="Gene3D" id="3.30.160.20">
    <property type="match status" value="3"/>
</dbReference>
<feature type="domain" description="DRBM" evidence="5">
    <location>
        <begin position="1"/>
        <end position="70"/>
    </location>
</feature>
<feature type="domain" description="DRBM" evidence="5">
    <location>
        <begin position="260"/>
        <end position="328"/>
    </location>
</feature>
<evidence type="ECO:0000256" key="4">
    <source>
        <dbReference type="SAM" id="MobiDB-lite"/>
    </source>
</evidence>
<dbReference type="PANTHER" id="PTHR46031:SF16">
    <property type="entry name" value="DOUBLE-STRANDED RNA-BINDING PROTEIN 4"/>
    <property type="match status" value="1"/>
</dbReference>
<feature type="compositionally biased region" description="Polar residues" evidence="4">
    <location>
        <begin position="433"/>
        <end position="453"/>
    </location>
</feature>
<dbReference type="SMART" id="SM00358">
    <property type="entry name" value="DSRM"/>
    <property type="match status" value="3"/>
</dbReference>
<accession>A0AAE1KFK9</accession>
<feature type="compositionally biased region" description="Low complexity" evidence="4">
    <location>
        <begin position="79"/>
        <end position="97"/>
    </location>
</feature>
<feature type="domain" description="DRBM" evidence="5">
    <location>
        <begin position="181"/>
        <end position="250"/>
    </location>
</feature>
<proteinExistence type="predicted"/>
<dbReference type="InterPro" id="IPR014720">
    <property type="entry name" value="dsRBD_dom"/>
</dbReference>
<evidence type="ECO:0000313" key="6">
    <source>
        <dbReference type="EMBL" id="KAK4272345.1"/>
    </source>
</evidence>
<reference evidence="6" key="1">
    <citation type="submission" date="2023-10" db="EMBL/GenBank/DDBJ databases">
        <title>Chromosome-level genome of the transformable northern wattle, Acacia crassicarpa.</title>
        <authorList>
            <person name="Massaro I."/>
            <person name="Sinha N.R."/>
            <person name="Poethig S."/>
            <person name="Leichty A.R."/>
        </authorList>
    </citation>
    <scope>NUCLEOTIDE SEQUENCE</scope>
    <source>
        <strain evidence="6">Acra3RX</strain>
        <tissue evidence="6">Leaf</tissue>
    </source>
</reference>
<feature type="region of interest" description="Disordered" evidence="4">
    <location>
        <begin position="66"/>
        <end position="123"/>
    </location>
</feature>
<comment type="caution">
    <text evidence="6">The sequence shown here is derived from an EMBL/GenBank/DDBJ whole genome shotgun (WGS) entry which is preliminary data.</text>
</comment>
<gene>
    <name evidence="6" type="ORF">QN277_020913</name>
</gene>
<feature type="region of interest" description="Disordered" evidence="4">
    <location>
        <begin position="325"/>
        <end position="470"/>
    </location>
</feature>
<name>A0AAE1KFK9_9FABA</name>
<evidence type="ECO:0000256" key="1">
    <source>
        <dbReference type="ARBA" id="ARBA00022737"/>
    </source>
</evidence>
<dbReference type="Pfam" id="PF00035">
    <property type="entry name" value="dsrm"/>
    <property type="match status" value="3"/>
</dbReference>
<keyword evidence="1" id="KW-0677">Repeat</keyword>
<feature type="compositionally biased region" description="Polar residues" evidence="4">
    <location>
        <begin position="333"/>
        <end position="372"/>
    </location>
</feature>
<evidence type="ECO:0000313" key="7">
    <source>
        <dbReference type="Proteomes" id="UP001293593"/>
    </source>
</evidence>
<dbReference type="EMBL" id="JAWXYG010000005">
    <property type="protein sequence ID" value="KAK4272345.1"/>
    <property type="molecule type" value="Genomic_DNA"/>
</dbReference>
<dbReference type="AlphaFoldDB" id="A0AAE1KFK9"/>
<dbReference type="SUPFAM" id="SSF54768">
    <property type="entry name" value="dsRNA-binding domain-like"/>
    <property type="match status" value="3"/>
</dbReference>
<dbReference type="Proteomes" id="UP001293593">
    <property type="component" value="Unassembled WGS sequence"/>
</dbReference>
<organism evidence="6 7">
    <name type="scientific">Acacia crassicarpa</name>
    <name type="common">northern wattle</name>
    <dbReference type="NCBI Taxonomy" id="499986"/>
    <lineage>
        <taxon>Eukaryota</taxon>
        <taxon>Viridiplantae</taxon>
        <taxon>Streptophyta</taxon>
        <taxon>Embryophyta</taxon>
        <taxon>Tracheophyta</taxon>
        <taxon>Spermatophyta</taxon>
        <taxon>Magnoliopsida</taxon>
        <taxon>eudicotyledons</taxon>
        <taxon>Gunneridae</taxon>
        <taxon>Pentapetalae</taxon>
        <taxon>rosids</taxon>
        <taxon>fabids</taxon>
        <taxon>Fabales</taxon>
        <taxon>Fabaceae</taxon>
        <taxon>Caesalpinioideae</taxon>
        <taxon>mimosoid clade</taxon>
        <taxon>Acacieae</taxon>
        <taxon>Acacia</taxon>
    </lineage>
</organism>
<dbReference type="CDD" id="cd19907">
    <property type="entry name" value="DSRM_AtDRB-like_rpt1"/>
    <property type="match status" value="1"/>
</dbReference>
<dbReference type="InterPro" id="IPR044450">
    <property type="entry name" value="AtDRB-like_DSRM_1"/>
</dbReference>
<dbReference type="GO" id="GO:0003725">
    <property type="term" value="F:double-stranded RNA binding"/>
    <property type="evidence" value="ECO:0007669"/>
    <property type="project" value="InterPro"/>
</dbReference>
<sequence length="501" mass="54498">MYKSKLQELCHRRLWNLPDYQTTKEGPHHNPRYSAHITINGVDFLTPSPCRTSKEAQNNVAKLAYDHFSPPMPKPPSSSPQTSNSPSVPQSSLPQPSFTQPSLPPTPFSLPQPSAPKSTASSSPAIGVVETLHKNSLTKTEVPDASQAIEIKRPITPDKDNMTAGNQKNDSMSSVIDAQRLYKNQLQTYAQKRNLNLPVYSTEREGPPHASRFKCKVTIDGQNFESPQFFPTLKDAEHAAAKVALMSLTDPGAQEYDIGLYKNLLQELVQKEGLRLPIYKTAKSGEAHTPTFVSNVEIEGVLYTGQEAKTKKQAEMSAAKVAYTNLKEHKGRPSQSSLIQSPAYRTQAPALSSHNSESTDLTHLQNHANSKSPPIGYNPDAGSRNQNEDDMATDRAAEVRSHDTAHSSSEHIRVTGGRDSASYETDIGGVETASLSNVQSSPSLPKSDNSATDSGGKPSASANTSTRRKVTVYSRKANVEIASGGTLLPISDENWVAHSYN</sequence>
<keyword evidence="2 3" id="KW-0694">RNA-binding</keyword>
<dbReference type="PANTHER" id="PTHR46031">
    <property type="match status" value="1"/>
</dbReference>
<feature type="compositionally biased region" description="Basic and acidic residues" evidence="4">
    <location>
        <begin position="392"/>
        <end position="413"/>
    </location>
</feature>
<evidence type="ECO:0000256" key="2">
    <source>
        <dbReference type="ARBA" id="ARBA00022884"/>
    </source>
</evidence>